<dbReference type="InterPro" id="IPR050097">
    <property type="entry name" value="Ferredoxin-NADP_redctase_2"/>
</dbReference>
<dbReference type="EMBL" id="JBHUOF010000021">
    <property type="protein sequence ID" value="MFD2800905.1"/>
    <property type="molecule type" value="Genomic_DNA"/>
</dbReference>
<dbReference type="PRINTS" id="PR00469">
    <property type="entry name" value="PNDRDTASEII"/>
</dbReference>
<keyword evidence="1" id="KW-0285">Flavoprotein</keyword>
<name>A0ABW5WEU6_9PSEU</name>
<evidence type="ECO:0000256" key="1">
    <source>
        <dbReference type="ARBA" id="ARBA00022630"/>
    </source>
</evidence>
<dbReference type="Gene3D" id="3.50.50.60">
    <property type="entry name" value="FAD/NAD(P)-binding domain"/>
    <property type="match status" value="2"/>
</dbReference>
<dbReference type="RefSeq" id="WP_377390780.1">
    <property type="nucleotide sequence ID" value="NZ_JBHSAN010000024.1"/>
</dbReference>
<dbReference type="SUPFAM" id="SSF51905">
    <property type="entry name" value="FAD/NAD(P)-binding domain"/>
    <property type="match status" value="1"/>
</dbReference>
<accession>A0ABW5WEU6</accession>
<dbReference type="PRINTS" id="PR00368">
    <property type="entry name" value="FADPNR"/>
</dbReference>
<comment type="caution">
    <text evidence="5">The sequence shown here is derived from an EMBL/GenBank/DDBJ whole genome shotgun (WGS) entry which is preliminary data.</text>
</comment>
<reference evidence="6" key="1">
    <citation type="journal article" date="2019" name="Int. J. Syst. Evol. Microbiol.">
        <title>The Global Catalogue of Microorganisms (GCM) 10K type strain sequencing project: providing services to taxonomists for standard genome sequencing and annotation.</title>
        <authorList>
            <consortium name="The Broad Institute Genomics Platform"/>
            <consortium name="The Broad Institute Genome Sequencing Center for Infectious Disease"/>
            <person name="Wu L."/>
            <person name="Ma J."/>
        </authorList>
    </citation>
    <scope>NUCLEOTIDE SEQUENCE [LARGE SCALE GENOMIC DNA]</scope>
    <source>
        <strain evidence="6">IBRC-M 10906</strain>
    </source>
</reference>
<protein>
    <submittedName>
        <fullName evidence="5">NAD(P)/FAD-dependent oxidoreductase</fullName>
    </submittedName>
</protein>
<keyword evidence="6" id="KW-1185">Reference proteome</keyword>
<dbReference type="PANTHER" id="PTHR48105">
    <property type="entry name" value="THIOREDOXIN REDUCTASE 1-RELATED-RELATED"/>
    <property type="match status" value="1"/>
</dbReference>
<proteinExistence type="predicted"/>
<dbReference type="InterPro" id="IPR036188">
    <property type="entry name" value="FAD/NAD-bd_sf"/>
</dbReference>
<evidence type="ECO:0000256" key="3">
    <source>
        <dbReference type="ARBA" id="ARBA00048132"/>
    </source>
</evidence>
<evidence type="ECO:0000313" key="5">
    <source>
        <dbReference type="EMBL" id="MFD2800905.1"/>
    </source>
</evidence>
<dbReference type="Proteomes" id="UP001597478">
    <property type="component" value="Unassembled WGS sequence"/>
</dbReference>
<evidence type="ECO:0000256" key="2">
    <source>
        <dbReference type="ARBA" id="ARBA00023002"/>
    </source>
</evidence>
<gene>
    <name evidence="5" type="ORF">ACFS2C_16055</name>
</gene>
<comment type="catalytic activity">
    <reaction evidence="3">
        <text>[thioredoxin]-dithiol + NADP(+) = [thioredoxin]-disulfide + NADPH + H(+)</text>
        <dbReference type="Rhea" id="RHEA:20345"/>
        <dbReference type="Rhea" id="RHEA-COMP:10698"/>
        <dbReference type="Rhea" id="RHEA-COMP:10700"/>
        <dbReference type="ChEBI" id="CHEBI:15378"/>
        <dbReference type="ChEBI" id="CHEBI:29950"/>
        <dbReference type="ChEBI" id="CHEBI:50058"/>
        <dbReference type="ChEBI" id="CHEBI:57783"/>
        <dbReference type="ChEBI" id="CHEBI:58349"/>
        <dbReference type="EC" id="1.8.1.9"/>
    </reaction>
</comment>
<organism evidence="5 6">
    <name type="scientific">Prauserella oleivorans</name>
    <dbReference type="NCBI Taxonomy" id="1478153"/>
    <lineage>
        <taxon>Bacteria</taxon>
        <taxon>Bacillati</taxon>
        <taxon>Actinomycetota</taxon>
        <taxon>Actinomycetes</taxon>
        <taxon>Pseudonocardiales</taxon>
        <taxon>Pseudonocardiaceae</taxon>
        <taxon>Prauserella</taxon>
    </lineage>
</organism>
<evidence type="ECO:0000313" key="6">
    <source>
        <dbReference type="Proteomes" id="UP001597478"/>
    </source>
</evidence>
<sequence>MVKDSYDVAVIGGGAAGLGAALTLARARRSVLVVDDGTPRNAPAGHVHNYLTRDGTPPSELLAAGRAEVAGYGGEIVDGRVVTARRTDDGTFTVELADGGPVRARRVIVTTGLVDELPDVPGLASRWGRDVLHCPYCHGWEVRDRSIAVLATTTAWALHQALLFRQLSSDITVLLHTASDPDPDERERLDARGIRVVSGKVAEIEVTGDRLSGVRLVSGEVVGCDALVVAPRFVARTEVFTGLGLHPREHVVNGHVLGSAIPADPSGATDVPGVWVAGNVTNLAAQVIGAAAGGVATAGAVNADLVEEDTRLAVEQRRRRHDASSTEDEREA</sequence>
<evidence type="ECO:0000259" key="4">
    <source>
        <dbReference type="Pfam" id="PF07992"/>
    </source>
</evidence>
<dbReference type="Pfam" id="PF07992">
    <property type="entry name" value="Pyr_redox_2"/>
    <property type="match status" value="1"/>
</dbReference>
<keyword evidence="2" id="KW-0560">Oxidoreductase</keyword>
<feature type="domain" description="FAD/NAD(P)-binding" evidence="4">
    <location>
        <begin position="6"/>
        <end position="292"/>
    </location>
</feature>
<dbReference type="InterPro" id="IPR023753">
    <property type="entry name" value="FAD/NAD-binding_dom"/>
</dbReference>